<comment type="caution">
    <text evidence="2">The sequence shown here is derived from an EMBL/GenBank/DDBJ whole genome shotgun (WGS) entry which is preliminary data.</text>
</comment>
<organism evidence="2 3">
    <name type="scientific">Fusarium tricinctum</name>
    <dbReference type="NCBI Taxonomy" id="61284"/>
    <lineage>
        <taxon>Eukaryota</taxon>
        <taxon>Fungi</taxon>
        <taxon>Dikarya</taxon>
        <taxon>Ascomycota</taxon>
        <taxon>Pezizomycotina</taxon>
        <taxon>Sordariomycetes</taxon>
        <taxon>Hypocreomycetidae</taxon>
        <taxon>Hypocreales</taxon>
        <taxon>Nectriaceae</taxon>
        <taxon>Fusarium</taxon>
        <taxon>Fusarium tricinctum species complex</taxon>
    </lineage>
</organism>
<evidence type="ECO:0000313" key="2">
    <source>
        <dbReference type="EMBL" id="KAH7232948.1"/>
    </source>
</evidence>
<keyword evidence="3" id="KW-1185">Reference proteome</keyword>
<dbReference type="InterPro" id="IPR010730">
    <property type="entry name" value="HET"/>
</dbReference>
<dbReference type="PANTHER" id="PTHR24148">
    <property type="entry name" value="ANKYRIN REPEAT DOMAIN-CONTAINING PROTEIN 39 HOMOLOG-RELATED"/>
    <property type="match status" value="1"/>
</dbReference>
<feature type="domain" description="Heterokaryon incompatibility" evidence="1">
    <location>
        <begin position="52"/>
        <end position="195"/>
    </location>
</feature>
<dbReference type="Pfam" id="PF26639">
    <property type="entry name" value="Het-6_barrel"/>
    <property type="match status" value="1"/>
</dbReference>
<gene>
    <name evidence="2" type="ORF">BKA59DRAFT_487519</name>
</gene>
<protein>
    <submittedName>
        <fullName evidence="2">Heterokaryon incompatibility protein-domain-containing protein</fullName>
    </submittedName>
</protein>
<name>A0A8K0RKI8_9HYPO</name>
<dbReference type="EMBL" id="JAGPXF010000008">
    <property type="protein sequence ID" value="KAH7232948.1"/>
    <property type="molecule type" value="Genomic_DNA"/>
</dbReference>
<accession>A0A8K0RKI8</accession>
<dbReference type="InterPro" id="IPR052895">
    <property type="entry name" value="HetReg/Transcr_Mod"/>
</dbReference>
<evidence type="ECO:0000313" key="3">
    <source>
        <dbReference type="Proteomes" id="UP000813427"/>
    </source>
</evidence>
<dbReference type="Pfam" id="PF06985">
    <property type="entry name" value="HET"/>
    <property type="match status" value="1"/>
</dbReference>
<dbReference type="Proteomes" id="UP000813427">
    <property type="component" value="Unassembled WGS sequence"/>
</dbReference>
<sequence length="614" mass="69622">MADTLTRTPSESYPGPSLPGPAHIRLVHLQPGTDDAISCELSTTFVDSAPDFEALSYTWGDPSRTVTINMGTQGSETTHQFPVTSNCFSALKHLRYKDKPRVLWIDALAIDQSNTDERNHQVSLMSRIYSQAKGVVIYLGKSEKNSDLAIEFIMECDDPSPNTTSLSFPKSEILNQALRDFFLRPWFTRVWVIQEVFLSSKKTLYCGDKELSWSAIENFRHYLVSTRLQFRLPYVISKSSRYAKGEGNGDSMLTALVDSRHCEATDPRDKIYSLLPMFYSSTTPLGLTPRYQDTPAKIYTDWALALIPDEGWNILYSVQGHSSTRNLPSWVPDWSVPPQRQILGPAFPMEMSSFWTHMTPPGVPNKPQVIMRSIDGVQIAVLHGFGYPCGKIVKLGSTYIAGRTTFPAKEWFNLVKHIDRSKRPNKTESKSSNTTLLLQKDLFYQFLRLALFLYSDSIEAEDMGDKWTKPDFITGRSRVAYKDYKFGVRWEESIRKLALERKDGVLPFRDIPFHYAAAGWPPSYGNTIRGNLEASHSRRFFITDTGYYGVAPEEAEIGDQLFVCVGAAVPFVLRENEPKNGGNEFHLVGESYLQLDAWYEMVNTETQPQSLYII</sequence>
<evidence type="ECO:0000259" key="1">
    <source>
        <dbReference type="Pfam" id="PF06985"/>
    </source>
</evidence>
<dbReference type="PANTHER" id="PTHR24148:SF73">
    <property type="entry name" value="HET DOMAIN PROTEIN (AFU_ORTHOLOGUE AFUA_8G01020)"/>
    <property type="match status" value="1"/>
</dbReference>
<reference evidence="2" key="1">
    <citation type="journal article" date="2021" name="Nat. Commun.">
        <title>Genetic determinants of endophytism in the Arabidopsis root mycobiome.</title>
        <authorList>
            <person name="Mesny F."/>
            <person name="Miyauchi S."/>
            <person name="Thiergart T."/>
            <person name="Pickel B."/>
            <person name="Atanasova L."/>
            <person name="Karlsson M."/>
            <person name="Huettel B."/>
            <person name="Barry K.W."/>
            <person name="Haridas S."/>
            <person name="Chen C."/>
            <person name="Bauer D."/>
            <person name="Andreopoulos W."/>
            <person name="Pangilinan J."/>
            <person name="LaButti K."/>
            <person name="Riley R."/>
            <person name="Lipzen A."/>
            <person name="Clum A."/>
            <person name="Drula E."/>
            <person name="Henrissat B."/>
            <person name="Kohler A."/>
            <person name="Grigoriev I.V."/>
            <person name="Martin F.M."/>
            <person name="Hacquard S."/>
        </authorList>
    </citation>
    <scope>NUCLEOTIDE SEQUENCE</scope>
    <source>
        <strain evidence="2">MPI-SDFR-AT-0068</strain>
    </source>
</reference>
<dbReference type="AlphaFoldDB" id="A0A8K0RKI8"/>
<proteinExistence type="predicted"/>
<dbReference type="OrthoDB" id="2157530at2759"/>